<evidence type="ECO:0000256" key="2">
    <source>
        <dbReference type="ARBA" id="ARBA00022839"/>
    </source>
</evidence>
<dbReference type="Gene3D" id="3.30.420.10">
    <property type="entry name" value="Ribonuclease H-like superfamily/Ribonuclease H"/>
    <property type="match status" value="1"/>
</dbReference>
<dbReference type="RefSeq" id="WP_107288875.1">
    <property type="nucleotide sequence ID" value="NZ_PYNF01000002.1"/>
</dbReference>
<organism evidence="4 5">
    <name type="scientific">Photobacterium kishitanii</name>
    <dbReference type="NCBI Taxonomy" id="318456"/>
    <lineage>
        <taxon>Bacteria</taxon>
        <taxon>Pseudomonadati</taxon>
        <taxon>Pseudomonadota</taxon>
        <taxon>Gammaproteobacteria</taxon>
        <taxon>Vibrionales</taxon>
        <taxon>Vibrionaceae</taxon>
        <taxon>Photobacterium</taxon>
    </lineage>
</organism>
<gene>
    <name evidence="4" type="ORF">C9J27_03755</name>
</gene>
<dbReference type="InterPro" id="IPR012337">
    <property type="entry name" value="RNaseH-like_sf"/>
</dbReference>
<dbReference type="SMART" id="SM00479">
    <property type="entry name" value="EXOIII"/>
    <property type="match status" value="1"/>
</dbReference>
<sequence>MNFKAPNFLNITPANKISEWCEIIHCTLDSGKDVYYIGDIETTGLRPDGDKNNKDLKDRALEIAFLCYIQNDNGVFEELKDISGNHIFFHEYINPFAEELSEKNRYRSIDYIPNEARSVHGISKEFLDGLKGLEDSNGEETNFKLKQKAPTFAQIKPILDLYFYTSNVSINAGRRIFTAHNGGDFDAKFLSSEWHKAELYHENHLQPARFESFVDILDTLSLIKDMYKSSRELSIAYSNNVNFDESVKVNYKLDFLKIFYNHENIERDVHGAMIDSYLLAKVFFSMLSDNSYLNMPLVKKHSNIQKNFEILDTKEIRLL</sequence>
<keyword evidence="2" id="KW-0378">Hydrolase</keyword>
<dbReference type="SUPFAM" id="SSF53098">
    <property type="entry name" value="Ribonuclease H-like"/>
    <property type="match status" value="1"/>
</dbReference>
<evidence type="ECO:0000313" key="5">
    <source>
        <dbReference type="Proteomes" id="UP000241426"/>
    </source>
</evidence>
<name>A0A2T3KMZ0_9GAMM</name>
<keyword evidence="1" id="KW-0540">Nuclease</keyword>
<dbReference type="GO" id="GO:0003676">
    <property type="term" value="F:nucleic acid binding"/>
    <property type="evidence" value="ECO:0007669"/>
    <property type="project" value="InterPro"/>
</dbReference>
<dbReference type="GO" id="GO:0004527">
    <property type="term" value="F:exonuclease activity"/>
    <property type="evidence" value="ECO:0007669"/>
    <property type="project" value="UniProtKB-KW"/>
</dbReference>
<dbReference type="InterPro" id="IPR036397">
    <property type="entry name" value="RNaseH_sf"/>
</dbReference>
<evidence type="ECO:0000256" key="1">
    <source>
        <dbReference type="ARBA" id="ARBA00022722"/>
    </source>
</evidence>
<evidence type="ECO:0000313" key="4">
    <source>
        <dbReference type="EMBL" id="PSV01148.1"/>
    </source>
</evidence>
<reference evidence="4 5" key="1">
    <citation type="submission" date="2018-01" db="EMBL/GenBank/DDBJ databases">
        <title>Whole genome sequencing of Histamine producing bacteria.</title>
        <authorList>
            <person name="Butler K."/>
        </authorList>
    </citation>
    <scope>NUCLEOTIDE SEQUENCE [LARGE SCALE GENOMIC DNA]</scope>
    <source>
        <strain evidence="4 5">FS-7.2</strain>
    </source>
</reference>
<dbReference type="AlphaFoldDB" id="A0A2T3KMZ0"/>
<protein>
    <recommendedName>
        <fullName evidence="3">Exonuclease domain-containing protein</fullName>
    </recommendedName>
</protein>
<keyword evidence="2" id="KW-0269">Exonuclease</keyword>
<dbReference type="GO" id="GO:0006259">
    <property type="term" value="P:DNA metabolic process"/>
    <property type="evidence" value="ECO:0007669"/>
    <property type="project" value="UniProtKB-ARBA"/>
</dbReference>
<dbReference type="Proteomes" id="UP000241426">
    <property type="component" value="Unassembled WGS sequence"/>
</dbReference>
<evidence type="ECO:0000259" key="3">
    <source>
        <dbReference type="SMART" id="SM00479"/>
    </source>
</evidence>
<comment type="caution">
    <text evidence="4">The sequence shown here is derived from an EMBL/GenBank/DDBJ whole genome shotgun (WGS) entry which is preliminary data.</text>
</comment>
<dbReference type="InterPro" id="IPR013520">
    <property type="entry name" value="Ribonucl_H"/>
</dbReference>
<dbReference type="EMBL" id="PYNF01000002">
    <property type="protein sequence ID" value="PSV01148.1"/>
    <property type="molecule type" value="Genomic_DNA"/>
</dbReference>
<feature type="domain" description="Exonuclease" evidence="3">
    <location>
        <begin position="34"/>
        <end position="292"/>
    </location>
</feature>
<proteinExistence type="predicted"/>
<accession>A0A2T3KMZ0</accession>